<feature type="transmembrane region" description="Helical" evidence="1">
    <location>
        <begin position="179"/>
        <end position="208"/>
    </location>
</feature>
<proteinExistence type="predicted"/>
<dbReference type="AlphaFoldDB" id="A0A9D4VCH1"/>
<keyword evidence="1" id="KW-0472">Membrane</keyword>
<dbReference type="Proteomes" id="UP000886520">
    <property type="component" value="Chromosome 3"/>
</dbReference>
<comment type="caution">
    <text evidence="2">The sequence shown here is derived from an EMBL/GenBank/DDBJ whole genome shotgun (WGS) entry which is preliminary data.</text>
</comment>
<keyword evidence="1" id="KW-1133">Transmembrane helix</keyword>
<protein>
    <submittedName>
        <fullName evidence="2">Uncharacterized protein</fullName>
    </submittedName>
</protein>
<feature type="transmembrane region" description="Helical" evidence="1">
    <location>
        <begin position="93"/>
        <end position="119"/>
    </location>
</feature>
<evidence type="ECO:0000313" key="2">
    <source>
        <dbReference type="EMBL" id="KAI5083713.1"/>
    </source>
</evidence>
<gene>
    <name evidence="2" type="ORF">GOP47_0003456</name>
</gene>
<keyword evidence="1" id="KW-0812">Transmembrane</keyword>
<dbReference type="PANTHER" id="PTHR33133:SF1">
    <property type="entry name" value="EXPRESSED PROTEIN-RELATED"/>
    <property type="match status" value="1"/>
</dbReference>
<evidence type="ECO:0000313" key="3">
    <source>
        <dbReference type="Proteomes" id="UP000886520"/>
    </source>
</evidence>
<sequence>MESSPGAAGWGNVQDLGICGVVRQSISVLCTRAKLFAAIALTLTLPLCFIILAHYLAIDPLVSRIRRYEENPVVDSSLRSRITADRIRLGLLLAAYVLLVLAFALLSTAATVYSVACIYTKRPLTFRKVLCVLPKVWRRLLITFLWAFVFVFFLVGAFLSIVLFVYLVFYPLNRIVAEFLWWLVSFLFAAAIFHFTCVFNLASVVSVLEESNGIRALKKSNNLIKGKRIVAYCLYAYYLIFTAAVVVGFDFASIQLSSAVIQVLIAVVFAVLLAIVNQLGIVIFTILYFTCKAYHHESIDMLALSEHLGAYAGEYVNLRASVQMEGMQRA</sequence>
<reference evidence="2" key="1">
    <citation type="submission" date="2021-01" db="EMBL/GenBank/DDBJ databases">
        <title>Adiantum capillus-veneris genome.</title>
        <authorList>
            <person name="Fang Y."/>
            <person name="Liao Q."/>
        </authorList>
    </citation>
    <scope>NUCLEOTIDE SEQUENCE</scope>
    <source>
        <strain evidence="2">H3</strain>
        <tissue evidence="2">Leaf</tissue>
    </source>
</reference>
<keyword evidence="3" id="KW-1185">Reference proteome</keyword>
<feature type="transmembrane region" description="Helical" evidence="1">
    <location>
        <begin position="35"/>
        <end position="58"/>
    </location>
</feature>
<feature type="transmembrane region" description="Helical" evidence="1">
    <location>
        <begin position="140"/>
        <end position="167"/>
    </location>
</feature>
<dbReference type="OrthoDB" id="1908649at2759"/>
<feature type="transmembrane region" description="Helical" evidence="1">
    <location>
        <begin position="229"/>
        <end position="249"/>
    </location>
</feature>
<evidence type="ECO:0000256" key="1">
    <source>
        <dbReference type="SAM" id="Phobius"/>
    </source>
</evidence>
<accession>A0A9D4VCH1</accession>
<dbReference type="EMBL" id="JABFUD020000002">
    <property type="protein sequence ID" value="KAI5083713.1"/>
    <property type="molecule type" value="Genomic_DNA"/>
</dbReference>
<feature type="transmembrane region" description="Helical" evidence="1">
    <location>
        <begin position="261"/>
        <end position="289"/>
    </location>
</feature>
<dbReference type="PANTHER" id="PTHR33133">
    <property type="entry name" value="OS08G0107100 PROTEIN-RELATED"/>
    <property type="match status" value="1"/>
</dbReference>
<organism evidence="2 3">
    <name type="scientific">Adiantum capillus-veneris</name>
    <name type="common">Maidenhair fern</name>
    <dbReference type="NCBI Taxonomy" id="13818"/>
    <lineage>
        <taxon>Eukaryota</taxon>
        <taxon>Viridiplantae</taxon>
        <taxon>Streptophyta</taxon>
        <taxon>Embryophyta</taxon>
        <taxon>Tracheophyta</taxon>
        <taxon>Polypodiopsida</taxon>
        <taxon>Polypodiidae</taxon>
        <taxon>Polypodiales</taxon>
        <taxon>Pteridineae</taxon>
        <taxon>Pteridaceae</taxon>
        <taxon>Vittarioideae</taxon>
        <taxon>Adiantum</taxon>
    </lineage>
</organism>
<name>A0A9D4VCH1_ADICA</name>